<keyword evidence="1" id="KW-0732">Signal</keyword>
<name>A0A0J7N3J2_LASNI</name>
<gene>
    <name evidence="2" type="ORF">RF55_13494</name>
</gene>
<dbReference type="Pfam" id="PF15868">
    <property type="entry name" value="MBF2"/>
    <property type="match status" value="1"/>
</dbReference>
<comment type="caution">
    <text evidence="2">The sequence shown here is derived from an EMBL/GenBank/DDBJ whole genome shotgun (WGS) entry which is preliminary data.</text>
</comment>
<dbReference type="Proteomes" id="UP000036403">
    <property type="component" value="Unassembled WGS sequence"/>
</dbReference>
<reference evidence="2 3" key="1">
    <citation type="submission" date="2015-04" db="EMBL/GenBank/DDBJ databases">
        <title>Lasius niger genome sequencing.</title>
        <authorList>
            <person name="Konorov E.A."/>
            <person name="Nikitin M.A."/>
            <person name="Kirill M.V."/>
            <person name="Chang P."/>
        </authorList>
    </citation>
    <scope>NUCLEOTIDE SEQUENCE [LARGE SCALE GENOMIC DNA]</scope>
    <source>
        <tissue evidence="2">Whole</tissue>
    </source>
</reference>
<dbReference type="PaxDb" id="67767-A0A0J7N3J2"/>
<evidence type="ECO:0000256" key="1">
    <source>
        <dbReference type="SAM" id="SignalP"/>
    </source>
</evidence>
<evidence type="ECO:0000313" key="2">
    <source>
        <dbReference type="EMBL" id="KMQ87270.1"/>
    </source>
</evidence>
<organism evidence="2 3">
    <name type="scientific">Lasius niger</name>
    <name type="common">Black garden ant</name>
    <dbReference type="NCBI Taxonomy" id="67767"/>
    <lineage>
        <taxon>Eukaryota</taxon>
        <taxon>Metazoa</taxon>
        <taxon>Ecdysozoa</taxon>
        <taxon>Arthropoda</taxon>
        <taxon>Hexapoda</taxon>
        <taxon>Insecta</taxon>
        <taxon>Pterygota</taxon>
        <taxon>Neoptera</taxon>
        <taxon>Endopterygota</taxon>
        <taxon>Hymenoptera</taxon>
        <taxon>Apocrita</taxon>
        <taxon>Aculeata</taxon>
        <taxon>Formicoidea</taxon>
        <taxon>Formicidae</taxon>
        <taxon>Formicinae</taxon>
        <taxon>Lasius</taxon>
        <taxon>Lasius</taxon>
    </lineage>
</organism>
<feature type="chain" id="PRO_5005291070" evidence="1">
    <location>
        <begin position="26"/>
        <end position="130"/>
    </location>
</feature>
<dbReference type="AlphaFoldDB" id="A0A0J7N3J2"/>
<protein>
    <submittedName>
        <fullName evidence="2">Putative salivary secreted peptide-like protein</fullName>
    </submittedName>
</protein>
<proteinExistence type="predicted"/>
<feature type="signal peptide" evidence="1">
    <location>
        <begin position="1"/>
        <end position="25"/>
    </location>
</feature>
<dbReference type="PANTHER" id="PTHR37685:SF1">
    <property type="entry name" value="GEO11136P1-RELATED"/>
    <property type="match status" value="1"/>
</dbReference>
<keyword evidence="3" id="KW-1185">Reference proteome</keyword>
<dbReference type="EMBL" id="LBMM01010751">
    <property type="protein sequence ID" value="KMQ87270.1"/>
    <property type="molecule type" value="Genomic_DNA"/>
</dbReference>
<accession>A0A0J7N3J2</accession>
<dbReference type="InterPro" id="IPR031734">
    <property type="entry name" value="MBF2"/>
</dbReference>
<dbReference type="PANTHER" id="PTHR37685">
    <property type="entry name" value="GEO11136P1-RELATED"/>
    <property type="match status" value="1"/>
</dbReference>
<sequence>MSAQKYIIDLAFLIAVLLAIAPTNGAVDQHPEANKSQNLSIGYRVPGDRLVLKENIVKQNSYLKVVVIEKSFNIRVTERITLVQSLNQNTGGNGASVTLVRGGPGYNTVTLLFESQIGHGIDHIVELYAR</sequence>
<evidence type="ECO:0000313" key="3">
    <source>
        <dbReference type="Proteomes" id="UP000036403"/>
    </source>
</evidence>
<dbReference type="OrthoDB" id="8192785at2759"/>